<sequence>MSLSGLTESAVPTRLWNAMLSGMGSDDDLNSQKSDVTDHKPIVKTFHDDIGVLNQLVKLASEGVPKTALHVFAHDAESTDEVVGADGTLKGLGDLVDERYNERGDELRNRFQRYGFDSDEIETFESDLDNGAILLVIDDPDLRAHYRGNRRAP</sequence>
<organism evidence="2 3">
    <name type="scientific">Brevibacterium spongiae</name>
    <dbReference type="NCBI Taxonomy" id="2909672"/>
    <lineage>
        <taxon>Bacteria</taxon>
        <taxon>Bacillati</taxon>
        <taxon>Actinomycetota</taxon>
        <taxon>Actinomycetes</taxon>
        <taxon>Micrococcales</taxon>
        <taxon>Brevibacteriaceae</taxon>
        <taxon>Brevibacterium</taxon>
    </lineage>
</organism>
<dbReference type="EMBL" id="CP093443">
    <property type="protein sequence ID" value="UVI35352.1"/>
    <property type="molecule type" value="Genomic_DNA"/>
</dbReference>
<dbReference type="RefSeq" id="WP_265417990.1">
    <property type="nucleotide sequence ID" value="NZ_CP093443.1"/>
</dbReference>
<gene>
    <name evidence="2" type="ORF">L1F31_14695</name>
</gene>
<accession>A0ABY5SLE7</accession>
<name>A0ABY5SLE7_9MICO</name>
<evidence type="ECO:0000259" key="1">
    <source>
        <dbReference type="Pfam" id="PF11181"/>
    </source>
</evidence>
<reference evidence="2" key="1">
    <citation type="submission" date="2022-03" db="EMBL/GenBank/DDBJ databases">
        <title>Brevibacterium spongiae sp. nov., isolated from marine sponge.</title>
        <authorList>
            <person name="Li Z."/>
            <person name="Zhang M."/>
        </authorList>
    </citation>
    <scope>NUCLEOTIDE SEQUENCE</scope>
    <source>
        <strain evidence="2">WHS-Z9</strain>
    </source>
</reference>
<protein>
    <submittedName>
        <fullName evidence="2">General stress protein</fullName>
    </submittedName>
</protein>
<evidence type="ECO:0000313" key="3">
    <source>
        <dbReference type="Proteomes" id="UP001064879"/>
    </source>
</evidence>
<evidence type="ECO:0000313" key="2">
    <source>
        <dbReference type="EMBL" id="UVI35352.1"/>
    </source>
</evidence>
<dbReference type="Pfam" id="PF11181">
    <property type="entry name" value="YflT"/>
    <property type="match status" value="1"/>
</dbReference>
<keyword evidence="3" id="KW-1185">Reference proteome</keyword>
<dbReference type="Proteomes" id="UP001064879">
    <property type="component" value="Chromosome"/>
</dbReference>
<feature type="domain" description="General stress protein 17M-like" evidence="1">
    <location>
        <begin position="41"/>
        <end position="131"/>
    </location>
</feature>
<dbReference type="InterPro" id="IPR025889">
    <property type="entry name" value="GSP17M-like_dom"/>
</dbReference>
<proteinExistence type="predicted"/>